<reference evidence="1 2" key="1">
    <citation type="submission" date="2016-10" db="EMBL/GenBank/DDBJ databases">
        <authorList>
            <person name="de Groot N.N."/>
        </authorList>
    </citation>
    <scope>NUCLEOTIDE SEQUENCE [LARGE SCALE GENOMIC DNA]</scope>
    <source>
        <strain evidence="1 2">DSM 21800</strain>
    </source>
</reference>
<proteinExistence type="predicted"/>
<dbReference type="CDD" id="cd03143">
    <property type="entry name" value="A4_beta-galactosidase_middle_domain"/>
    <property type="match status" value="1"/>
</dbReference>
<dbReference type="InterPro" id="IPR028212">
    <property type="entry name" value="GHL6"/>
</dbReference>
<keyword evidence="2" id="KW-1185">Reference proteome</keyword>
<dbReference type="SUPFAM" id="SSF52317">
    <property type="entry name" value="Class I glutamine amidotransferase-like"/>
    <property type="match status" value="1"/>
</dbReference>
<dbReference type="STRING" id="630515.SAMN04489812_4236"/>
<accession>A0A1H1XTT6</accession>
<dbReference type="PANTHER" id="PTHR43405">
    <property type="entry name" value="GLYCOSYL HYDROLASE DIGH"/>
    <property type="match status" value="1"/>
</dbReference>
<evidence type="ECO:0000313" key="2">
    <source>
        <dbReference type="Proteomes" id="UP000199103"/>
    </source>
</evidence>
<dbReference type="Gene3D" id="3.20.20.80">
    <property type="entry name" value="Glycosidases"/>
    <property type="match status" value="1"/>
</dbReference>
<gene>
    <name evidence="1" type="ORF">SAMN04489812_4236</name>
</gene>
<protein>
    <submittedName>
        <fullName evidence="1">Beta-galactosidase trimerisation domain-containing protein</fullName>
    </submittedName>
</protein>
<dbReference type="InterPro" id="IPR052177">
    <property type="entry name" value="Divisome_Glycosyl_Hydrolase"/>
</dbReference>
<name>A0A1H1XTT6_9ACTN</name>
<dbReference type="Pfam" id="PF14871">
    <property type="entry name" value="GHL6"/>
    <property type="match status" value="1"/>
</dbReference>
<dbReference type="PANTHER" id="PTHR43405:SF1">
    <property type="entry name" value="GLYCOSYL HYDROLASE DIGH"/>
    <property type="match status" value="1"/>
</dbReference>
<organism evidence="1 2">
    <name type="scientific">Microlunatus soli</name>
    <dbReference type="NCBI Taxonomy" id="630515"/>
    <lineage>
        <taxon>Bacteria</taxon>
        <taxon>Bacillati</taxon>
        <taxon>Actinomycetota</taxon>
        <taxon>Actinomycetes</taxon>
        <taxon>Propionibacteriales</taxon>
        <taxon>Propionibacteriaceae</taxon>
        <taxon>Microlunatus</taxon>
    </lineage>
</organism>
<evidence type="ECO:0000313" key="1">
    <source>
        <dbReference type="EMBL" id="SDT12572.1"/>
    </source>
</evidence>
<sequence length="712" mass="78354">MTSESMTLTATEQQPHSSDRDWFLGASRWTQLTFVENDPQTFDQDFWIDVMQRSGSNALCLSAGGYIAFYPTRIPLHYRSAELADGDPFGAMVEAARKLDMRVMARVDPHAIHDDAATARPDWLALGQDGEPLPHWSFPDIWLTCPFGSYHRDFITEVAREIVGDYQVDAIFANRWEGHGGVSYSEAARRGFFDATGLQLPRQDDPSDPSWPAYGAWRSRRLSELVVLWDDAVRAVRPAARFIPNRGSLLTRDLDRQIVDGRYPMFFIDKQGRSGREPIWTAGRIGKRSRGMFPERPVSLITSVGPESHEYRWKDSVAAPAELRSWIADGFAQGASPWFTKFNARIRDDRWVQPIVDAFGLHKIIDDAVGGLPFTERVAIFDNLRIDPARPFGPKVGDDPNEDGFYQALVEARVPFGYLADQELTAARLAEVDVLVLPDARAMSEEHCRVIEAYVAAGGSVVAAHRSSLLDEEGRQRADYGLGRLLGVSHRGGPRGPVKNNYIAITDRHPVAAGFDGAERIVGGTHLFAVDAAPDASVPFRFVPDFPDLPMEEVYPRQEGQVGDPAVVCREQPGGGRTAYVAFNVGEVFWDALQSDHGQLIANLVGWARGSAPAVRVTGAGLVDLSVRADEATTAVTLVNLNNPMAMRGQQRSVLPLPPQELLLVAPPGCSGADARLVVAGQHVPAERLPDGRFRVSIPSVGVIETVIVHWG</sequence>
<dbReference type="AlphaFoldDB" id="A0A1H1XTT6"/>
<dbReference type="InterPro" id="IPR029062">
    <property type="entry name" value="Class_I_gatase-like"/>
</dbReference>
<dbReference type="Gene3D" id="3.40.50.880">
    <property type="match status" value="1"/>
</dbReference>
<dbReference type="EMBL" id="LT629772">
    <property type="protein sequence ID" value="SDT12572.1"/>
    <property type="molecule type" value="Genomic_DNA"/>
</dbReference>
<dbReference type="SUPFAM" id="SSF51445">
    <property type="entry name" value="(Trans)glycosidases"/>
    <property type="match status" value="1"/>
</dbReference>
<dbReference type="Proteomes" id="UP000199103">
    <property type="component" value="Chromosome I"/>
</dbReference>
<dbReference type="RefSeq" id="WP_231919964.1">
    <property type="nucleotide sequence ID" value="NZ_LT629772.1"/>
</dbReference>
<dbReference type="InterPro" id="IPR017853">
    <property type="entry name" value="GH"/>
</dbReference>